<dbReference type="EMBL" id="ACIJ02000016">
    <property type="protein sequence ID" value="EEX72288.1"/>
    <property type="molecule type" value="Genomic_DNA"/>
</dbReference>
<organism evidence="2 3">
    <name type="scientific">Alloprevotella tannerae ATCC 51259</name>
    <dbReference type="NCBI Taxonomy" id="626522"/>
    <lineage>
        <taxon>Bacteria</taxon>
        <taxon>Pseudomonadati</taxon>
        <taxon>Bacteroidota</taxon>
        <taxon>Bacteroidia</taxon>
        <taxon>Bacteroidales</taxon>
        <taxon>Prevotellaceae</taxon>
        <taxon>Alloprevotella</taxon>
    </lineage>
</organism>
<keyword evidence="1" id="KW-1133">Transmembrane helix</keyword>
<evidence type="ECO:0000313" key="2">
    <source>
        <dbReference type="EMBL" id="EEX72288.1"/>
    </source>
</evidence>
<protein>
    <submittedName>
        <fullName evidence="2">Uncharacterized protein</fullName>
    </submittedName>
</protein>
<sequence>MSVRCCKDRLNVYIKALFLPFFVVGFIYLSGMLSLLIHTLIDNKRLKA</sequence>
<accession>C9LEW9</accession>
<feature type="transmembrane region" description="Helical" evidence="1">
    <location>
        <begin position="12"/>
        <end position="41"/>
    </location>
</feature>
<dbReference type="HOGENOM" id="CLU_3156425_0_0_10"/>
<keyword evidence="1" id="KW-0812">Transmembrane</keyword>
<name>C9LEW9_9BACT</name>
<evidence type="ECO:0000256" key="1">
    <source>
        <dbReference type="SAM" id="Phobius"/>
    </source>
</evidence>
<dbReference type="STRING" id="626522.GCWU000325_00750"/>
<keyword evidence="1" id="KW-0472">Membrane</keyword>
<dbReference type="Proteomes" id="UP000003460">
    <property type="component" value="Unassembled WGS sequence"/>
</dbReference>
<reference evidence="2" key="1">
    <citation type="submission" date="2009-09" db="EMBL/GenBank/DDBJ databases">
        <authorList>
            <person name="Weinstock G."/>
            <person name="Sodergren E."/>
            <person name="Clifton S."/>
            <person name="Fulton L."/>
            <person name="Fulton B."/>
            <person name="Courtney L."/>
            <person name="Fronick C."/>
            <person name="Harrison M."/>
            <person name="Strong C."/>
            <person name="Farmer C."/>
            <person name="Delahaunty K."/>
            <person name="Markovic C."/>
            <person name="Hall O."/>
            <person name="Minx P."/>
            <person name="Tomlinson C."/>
            <person name="Mitreva M."/>
            <person name="Nelson J."/>
            <person name="Hou S."/>
            <person name="Wollam A."/>
            <person name="Pepin K.H."/>
            <person name="Johnson M."/>
            <person name="Bhonagiri V."/>
            <person name="Nash W.E."/>
            <person name="Warren W."/>
            <person name="Chinwalla A."/>
            <person name="Mardis E.R."/>
            <person name="Wilson R.K."/>
        </authorList>
    </citation>
    <scope>NUCLEOTIDE SEQUENCE [LARGE SCALE GENOMIC DNA]</scope>
    <source>
        <strain evidence="2">ATCC 51259</strain>
    </source>
</reference>
<keyword evidence="3" id="KW-1185">Reference proteome</keyword>
<comment type="caution">
    <text evidence="2">The sequence shown here is derived from an EMBL/GenBank/DDBJ whole genome shotgun (WGS) entry which is preliminary data.</text>
</comment>
<proteinExistence type="predicted"/>
<dbReference type="AlphaFoldDB" id="C9LEW9"/>
<evidence type="ECO:0000313" key="3">
    <source>
        <dbReference type="Proteomes" id="UP000003460"/>
    </source>
</evidence>
<gene>
    <name evidence="2" type="ORF">GCWU000325_00750</name>
</gene>